<evidence type="ECO:0000256" key="3">
    <source>
        <dbReference type="ARBA" id="ARBA00023002"/>
    </source>
</evidence>
<dbReference type="Proteomes" id="UP001144372">
    <property type="component" value="Unassembled WGS sequence"/>
</dbReference>
<comment type="pathway">
    <text evidence="1">Porphyrin-containing compound metabolism; siroheme biosynthesis; sirohydrochlorin from precorrin-2: step 1/1.</text>
</comment>
<evidence type="ECO:0000256" key="4">
    <source>
        <dbReference type="ARBA" id="ARBA00023027"/>
    </source>
</evidence>
<keyword evidence="5" id="KW-0627">Porphyrin biosynthesis</keyword>
<evidence type="ECO:0000256" key="5">
    <source>
        <dbReference type="ARBA" id="ARBA00023244"/>
    </source>
</evidence>
<dbReference type="Gene3D" id="1.10.8.610">
    <property type="entry name" value="SirC, precorrin-2 dehydrogenase, C-terminal helical domain-like"/>
    <property type="match status" value="1"/>
</dbReference>
<reference evidence="8" key="1">
    <citation type="submission" date="2022-12" db="EMBL/GenBank/DDBJ databases">
        <title>Reference genome sequencing for broad-spectrum identification of bacterial and archaeal isolates by mass spectrometry.</title>
        <authorList>
            <person name="Sekiguchi Y."/>
            <person name="Tourlousse D.M."/>
        </authorList>
    </citation>
    <scope>NUCLEOTIDE SEQUENCE</scope>
    <source>
        <strain evidence="8">ASRB1</strain>
    </source>
</reference>
<keyword evidence="4" id="KW-0520">NAD</keyword>
<dbReference type="InterPro" id="IPR006367">
    <property type="entry name" value="Sirohaem_synthase_N"/>
</dbReference>
<gene>
    <name evidence="8" type="ORF">DAMNIGENAA_34830</name>
</gene>
<dbReference type="AlphaFoldDB" id="A0A9W6FW32"/>
<sequence>MEKAADSFMETRYYPLFVSLDERLCLVVGGGSVGERKIRTLLRFGAKVLLVSTECTPWLKAQHEGGNIHLLGDVYDKNLLHGVDLVFAATSDKALNERIANDAHSLRVWCNMATDPEKGSFIVPSVFEQGPLTIAISTGGLSPAVARQIREKLEDQFGREWAIMLSFMGLLRKAIQSKGLKSDQNQLIFREMARLPLIGWIQNNQRDQAFQAIYDICGSWIGWDELTQLWNEAWNPYSSSSLPSLTASEPSDI</sequence>
<proteinExistence type="predicted"/>
<dbReference type="Pfam" id="PF13241">
    <property type="entry name" value="NAD_binding_7"/>
    <property type="match status" value="1"/>
</dbReference>
<evidence type="ECO:0000256" key="1">
    <source>
        <dbReference type="ARBA" id="ARBA00005010"/>
    </source>
</evidence>
<dbReference type="GO" id="GO:0004325">
    <property type="term" value="F:ferrochelatase activity"/>
    <property type="evidence" value="ECO:0007669"/>
    <property type="project" value="InterPro"/>
</dbReference>
<dbReference type="Pfam" id="PF14824">
    <property type="entry name" value="Sirohm_synth_M"/>
    <property type="match status" value="1"/>
</dbReference>
<dbReference type="PANTHER" id="PTHR35330:SF1">
    <property type="entry name" value="SIROHEME BIOSYNTHESIS PROTEIN MET8"/>
    <property type="match status" value="1"/>
</dbReference>
<comment type="catalytic activity">
    <reaction evidence="6">
        <text>precorrin-2 + NAD(+) = sirohydrochlorin + NADH + 2 H(+)</text>
        <dbReference type="Rhea" id="RHEA:15613"/>
        <dbReference type="ChEBI" id="CHEBI:15378"/>
        <dbReference type="ChEBI" id="CHEBI:57540"/>
        <dbReference type="ChEBI" id="CHEBI:57945"/>
        <dbReference type="ChEBI" id="CHEBI:58351"/>
        <dbReference type="ChEBI" id="CHEBI:58827"/>
        <dbReference type="EC" id="1.3.1.76"/>
    </reaction>
</comment>
<dbReference type="GO" id="GO:0019354">
    <property type="term" value="P:siroheme biosynthetic process"/>
    <property type="evidence" value="ECO:0007669"/>
    <property type="project" value="InterPro"/>
</dbReference>
<dbReference type="NCBIfam" id="TIGR01470">
    <property type="entry name" value="cysG_Nterm"/>
    <property type="match status" value="1"/>
</dbReference>
<dbReference type="EMBL" id="BSDR01000001">
    <property type="protein sequence ID" value="GLI36050.1"/>
    <property type="molecule type" value="Genomic_DNA"/>
</dbReference>
<comment type="caution">
    <text evidence="8">The sequence shown here is derived from an EMBL/GenBank/DDBJ whole genome shotgun (WGS) entry which is preliminary data.</text>
</comment>
<keyword evidence="3" id="KW-0560">Oxidoreductase</keyword>
<dbReference type="InterPro" id="IPR028281">
    <property type="entry name" value="Sirohaem_synthase_central"/>
</dbReference>
<dbReference type="SUPFAM" id="SSF51735">
    <property type="entry name" value="NAD(P)-binding Rossmann-fold domains"/>
    <property type="match status" value="1"/>
</dbReference>
<evidence type="ECO:0000259" key="7">
    <source>
        <dbReference type="Pfam" id="PF14824"/>
    </source>
</evidence>
<dbReference type="Gene3D" id="3.40.50.720">
    <property type="entry name" value="NAD(P)-binding Rossmann-like Domain"/>
    <property type="match status" value="1"/>
</dbReference>
<protein>
    <recommendedName>
        <fullName evidence="2">precorrin-2 dehydrogenase</fullName>
        <ecNumber evidence="2">1.3.1.76</ecNumber>
    </recommendedName>
</protein>
<dbReference type="InterPro" id="IPR036291">
    <property type="entry name" value="NAD(P)-bd_dom_sf"/>
</dbReference>
<evidence type="ECO:0000313" key="9">
    <source>
        <dbReference type="Proteomes" id="UP001144372"/>
    </source>
</evidence>
<evidence type="ECO:0000256" key="6">
    <source>
        <dbReference type="ARBA" id="ARBA00047561"/>
    </source>
</evidence>
<accession>A0A9W6FW32</accession>
<name>A0A9W6FW32_9BACT</name>
<evidence type="ECO:0000256" key="2">
    <source>
        <dbReference type="ARBA" id="ARBA00012400"/>
    </source>
</evidence>
<dbReference type="EC" id="1.3.1.76" evidence="2"/>
<evidence type="ECO:0000313" key="8">
    <source>
        <dbReference type="EMBL" id="GLI36050.1"/>
    </source>
</evidence>
<feature type="domain" description="Siroheme synthase central" evidence="7">
    <location>
        <begin position="129"/>
        <end position="156"/>
    </location>
</feature>
<dbReference type="PANTHER" id="PTHR35330">
    <property type="entry name" value="SIROHEME BIOSYNTHESIS PROTEIN MET8"/>
    <property type="match status" value="1"/>
</dbReference>
<keyword evidence="9" id="KW-1185">Reference proteome</keyword>
<dbReference type="InterPro" id="IPR042518">
    <property type="entry name" value="SirC_C"/>
</dbReference>
<dbReference type="SUPFAM" id="SSF75615">
    <property type="entry name" value="Siroheme synthase middle domains-like"/>
    <property type="match status" value="1"/>
</dbReference>
<dbReference type="InterPro" id="IPR028161">
    <property type="entry name" value="Met8-like"/>
</dbReference>
<dbReference type="GO" id="GO:0043115">
    <property type="term" value="F:precorrin-2 dehydrogenase activity"/>
    <property type="evidence" value="ECO:0007669"/>
    <property type="project" value="UniProtKB-EC"/>
</dbReference>
<dbReference type="RefSeq" id="WP_281796211.1">
    <property type="nucleotide sequence ID" value="NZ_BSDR01000001.1"/>
</dbReference>
<organism evidence="8 9">
    <name type="scientific">Desulforhabdus amnigena</name>
    <dbReference type="NCBI Taxonomy" id="40218"/>
    <lineage>
        <taxon>Bacteria</taxon>
        <taxon>Pseudomonadati</taxon>
        <taxon>Thermodesulfobacteriota</taxon>
        <taxon>Syntrophobacteria</taxon>
        <taxon>Syntrophobacterales</taxon>
        <taxon>Syntrophobacteraceae</taxon>
        <taxon>Desulforhabdus</taxon>
    </lineage>
</organism>